<dbReference type="InterPro" id="IPR004843">
    <property type="entry name" value="Calcineurin-like_PHP"/>
</dbReference>
<dbReference type="EMBL" id="MRZV01000713">
    <property type="protein sequence ID" value="PIK45455.1"/>
    <property type="molecule type" value="Genomic_DNA"/>
</dbReference>
<dbReference type="PANTHER" id="PTHR16509">
    <property type="match status" value="1"/>
</dbReference>
<dbReference type="STRING" id="307972.A0A2G8KBU5"/>
<sequence length="356" mass="40363">MEARKSEPSQEVQRLFSFGLIADVQYADVDDRYNFTKTRMRYYRNALNLLREAVSSWKESREEVNFVVQLGDLIDGFNSEKGQAESVAASRLLFSELENCAVPVHSVIGNHEFYNFNHKGLFECGYFSGYELSKRGNGYIKFSAKSQSVSNQPHETLGVPSSGYPSFYHFSPCDGFRVLFLDTYDLSVLGYDTESEVYKESVKILRSVNKNQQWNSPENLANHEKHFVAFNGGVGQRQLDWLKKQLTEATEKEEKVIIFAHCPFYGKVSDTICLVWNHQEVLALIHQFNTVVATFCGHTHLQGYAVDGHGIHHVVLPGIIETPPGQNGYATVHVYPDRLDVRGVGLMPSLTLDFKQ</sequence>
<gene>
    <name evidence="2" type="ORF">BSL78_17687</name>
</gene>
<protein>
    <submittedName>
        <fullName evidence="2">Putative manganese-dependent ADP-ribose/CDP-alcohol diphosphatase</fullName>
    </submittedName>
</protein>
<evidence type="ECO:0000313" key="2">
    <source>
        <dbReference type="EMBL" id="PIK45455.1"/>
    </source>
</evidence>
<dbReference type="Proteomes" id="UP000230750">
    <property type="component" value="Unassembled WGS sequence"/>
</dbReference>
<dbReference type="AlphaFoldDB" id="A0A2G8KBU5"/>
<dbReference type="Gene3D" id="3.60.21.10">
    <property type="match status" value="1"/>
</dbReference>
<dbReference type="GO" id="GO:0030145">
    <property type="term" value="F:manganese ion binding"/>
    <property type="evidence" value="ECO:0007669"/>
    <property type="project" value="TreeGrafter"/>
</dbReference>
<dbReference type="SUPFAM" id="SSF56300">
    <property type="entry name" value="Metallo-dependent phosphatases"/>
    <property type="match status" value="1"/>
</dbReference>
<feature type="domain" description="Calcineurin-like phosphoesterase" evidence="1">
    <location>
        <begin position="205"/>
        <end position="300"/>
    </location>
</feature>
<feature type="domain" description="Calcineurin-like phosphoesterase" evidence="1">
    <location>
        <begin position="18"/>
        <end position="146"/>
    </location>
</feature>
<dbReference type="PANTHER" id="PTHR16509:SF1">
    <property type="entry name" value="MANGANESE-DEPENDENT ADP-RIBOSE_CDP-ALCOHOL DIPHOSPHATASE"/>
    <property type="match status" value="1"/>
</dbReference>
<proteinExistence type="predicted"/>
<dbReference type="Pfam" id="PF00149">
    <property type="entry name" value="Metallophos"/>
    <property type="match status" value="2"/>
</dbReference>
<evidence type="ECO:0000313" key="3">
    <source>
        <dbReference type="Proteomes" id="UP000230750"/>
    </source>
</evidence>
<organism evidence="2 3">
    <name type="scientific">Stichopus japonicus</name>
    <name type="common">Sea cucumber</name>
    <dbReference type="NCBI Taxonomy" id="307972"/>
    <lineage>
        <taxon>Eukaryota</taxon>
        <taxon>Metazoa</taxon>
        <taxon>Echinodermata</taxon>
        <taxon>Eleutherozoa</taxon>
        <taxon>Echinozoa</taxon>
        <taxon>Holothuroidea</taxon>
        <taxon>Aspidochirotacea</taxon>
        <taxon>Aspidochirotida</taxon>
        <taxon>Stichopodidae</taxon>
        <taxon>Apostichopus</taxon>
    </lineage>
</organism>
<comment type="caution">
    <text evidence="2">The sequence shown here is derived from an EMBL/GenBank/DDBJ whole genome shotgun (WGS) entry which is preliminary data.</text>
</comment>
<keyword evidence="3" id="KW-1185">Reference proteome</keyword>
<dbReference type="InterPro" id="IPR029052">
    <property type="entry name" value="Metallo-depent_PP-like"/>
</dbReference>
<dbReference type="OrthoDB" id="9675250at2759"/>
<dbReference type="GO" id="GO:0008663">
    <property type="term" value="F:2',3'-cyclic-nucleotide 2'-phosphodiesterase activity"/>
    <property type="evidence" value="ECO:0007669"/>
    <property type="project" value="TreeGrafter"/>
</dbReference>
<dbReference type="GO" id="GO:0047631">
    <property type="term" value="F:ADP-ribose diphosphatase activity"/>
    <property type="evidence" value="ECO:0007669"/>
    <property type="project" value="TreeGrafter"/>
</dbReference>
<accession>A0A2G8KBU5</accession>
<name>A0A2G8KBU5_STIJA</name>
<evidence type="ECO:0000259" key="1">
    <source>
        <dbReference type="Pfam" id="PF00149"/>
    </source>
</evidence>
<reference evidence="2 3" key="1">
    <citation type="journal article" date="2017" name="PLoS Biol.">
        <title>The sea cucumber genome provides insights into morphological evolution and visceral regeneration.</title>
        <authorList>
            <person name="Zhang X."/>
            <person name="Sun L."/>
            <person name="Yuan J."/>
            <person name="Sun Y."/>
            <person name="Gao Y."/>
            <person name="Zhang L."/>
            <person name="Li S."/>
            <person name="Dai H."/>
            <person name="Hamel J.F."/>
            <person name="Liu C."/>
            <person name="Yu Y."/>
            <person name="Liu S."/>
            <person name="Lin W."/>
            <person name="Guo K."/>
            <person name="Jin S."/>
            <person name="Xu P."/>
            <person name="Storey K.B."/>
            <person name="Huan P."/>
            <person name="Zhang T."/>
            <person name="Zhou Y."/>
            <person name="Zhang J."/>
            <person name="Lin C."/>
            <person name="Li X."/>
            <person name="Xing L."/>
            <person name="Huo D."/>
            <person name="Sun M."/>
            <person name="Wang L."/>
            <person name="Mercier A."/>
            <person name="Li F."/>
            <person name="Yang H."/>
            <person name="Xiang J."/>
        </authorList>
    </citation>
    <scope>NUCLEOTIDE SEQUENCE [LARGE SCALE GENOMIC DNA]</scope>
    <source>
        <strain evidence="2">Shaxun</strain>
        <tissue evidence="2">Muscle</tissue>
    </source>
</reference>
<dbReference type="GO" id="GO:0047734">
    <property type="term" value="F:CDP-glycerol diphosphatase activity"/>
    <property type="evidence" value="ECO:0007669"/>
    <property type="project" value="TreeGrafter"/>
</dbReference>